<dbReference type="InterPro" id="IPR027413">
    <property type="entry name" value="GROEL-like_equatorial_sf"/>
</dbReference>
<dbReference type="Proteomes" id="UP000694620">
    <property type="component" value="Chromosome 5"/>
</dbReference>
<dbReference type="Gene3D" id="3.50.7.10">
    <property type="entry name" value="GroEL"/>
    <property type="match status" value="1"/>
</dbReference>
<dbReference type="GO" id="GO:0005524">
    <property type="term" value="F:ATP binding"/>
    <property type="evidence" value="ECO:0007669"/>
    <property type="project" value="InterPro"/>
</dbReference>
<dbReference type="GO" id="GO:0051131">
    <property type="term" value="P:chaperone-mediated protein complex assembly"/>
    <property type="evidence" value="ECO:0007669"/>
    <property type="project" value="InterPro"/>
</dbReference>
<dbReference type="OrthoDB" id="10037098at2759"/>
<protein>
    <submittedName>
        <fullName evidence="1">Bardet-Biedl syndrome 12</fullName>
    </submittedName>
</protein>
<organism evidence="1 2">
    <name type="scientific">Erpetoichthys calabaricus</name>
    <name type="common">Rope fish</name>
    <name type="synonym">Calamoichthys calabaricus</name>
    <dbReference type="NCBI Taxonomy" id="27687"/>
    <lineage>
        <taxon>Eukaryota</taxon>
        <taxon>Metazoa</taxon>
        <taxon>Chordata</taxon>
        <taxon>Craniata</taxon>
        <taxon>Vertebrata</taxon>
        <taxon>Euteleostomi</taxon>
        <taxon>Actinopterygii</taxon>
        <taxon>Polypteriformes</taxon>
        <taxon>Polypteridae</taxon>
        <taxon>Erpetoichthys</taxon>
    </lineage>
</organism>
<name>A0A8C4RT25_ERPCA</name>
<dbReference type="Gene3D" id="1.10.560.10">
    <property type="entry name" value="GroEL-like equatorial domain"/>
    <property type="match status" value="2"/>
</dbReference>
<proteinExistence type="predicted"/>
<accession>A0A8C4RT25</accession>
<dbReference type="RefSeq" id="XP_028657863.1">
    <property type="nucleotide sequence ID" value="XM_028802030.2"/>
</dbReference>
<dbReference type="SUPFAM" id="SSF52029">
    <property type="entry name" value="GroEL apical domain-like"/>
    <property type="match status" value="1"/>
</dbReference>
<dbReference type="SUPFAM" id="SSF48592">
    <property type="entry name" value="GroEL equatorial domain-like"/>
    <property type="match status" value="1"/>
</dbReference>
<gene>
    <name evidence="1" type="primary">BBS12</name>
    <name evidence="1" type="synonym">bbs12</name>
</gene>
<dbReference type="InterPro" id="IPR002423">
    <property type="entry name" value="Cpn60/GroEL/TCP-1"/>
</dbReference>
<dbReference type="AlphaFoldDB" id="A0A8C4RT25"/>
<keyword evidence="2" id="KW-1185">Reference proteome</keyword>
<dbReference type="PANTHER" id="PTHR46883:SF1">
    <property type="entry name" value="BARDET-BIEDL SYNDROME 12 PROTEIN"/>
    <property type="match status" value="1"/>
</dbReference>
<dbReference type="InterPro" id="IPR042984">
    <property type="entry name" value="BBS12"/>
</dbReference>
<dbReference type="GeneTree" id="ENSGT00390000008984"/>
<dbReference type="PANTHER" id="PTHR46883">
    <property type="entry name" value="BARDET-BIEDL SYNDROME 12 PROTEIN"/>
    <property type="match status" value="1"/>
</dbReference>
<dbReference type="GeneID" id="114651931"/>
<dbReference type="InterPro" id="IPR027409">
    <property type="entry name" value="GroEL-like_apical_dom_sf"/>
</dbReference>
<evidence type="ECO:0000313" key="2">
    <source>
        <dbReference type="Proteomes" id="UP000694620"/>
    </source>
</evidence>
<dbReference type="Ensembl" id="ENSECRT00000006423.1">
    <property type="protein sequence ID" value="ENSECRP00000006323.1"/>
    <property type="gene ID" value="ENSECRG00000004215.1"/>
</dbReference>
<reference evidence="1" key="1">
    <citation type="submission" date="2021-06" db="EMBL/GenBank/DDBJ databases">
        <authorList>
            <consortium name="Wellcome Sanger Institute Data Sharing"/>
        </authorList>
    </citation>
    <scope>NUCLEOTIDE SEQUENCE [LARGE SCALE GENOMIC DNA]</scope>
</reference>
<dbReference type="GO" id="GO:0045494">
    <property type="term" value="P:photoreceptor cell maintenance"/>
    <property type="evidence" value="ECO:0007669"/>
    <property type="project" value="TreeGrafter"/>
</dbReference>
<sequence>MDPVYPRTQKIASDYQVIRHRRHIGLQQLMALSASASTILGPNKSFKFIVGQNDDEAVLACSAFRLLENMDLTCAAGQLLNEAVQSHQKIYKTGSSTFMFMVGAWSSAVLECLRQDIRISLIVPVMSGGLELCIEACKAHALPIQDIYRRISWRTKTTDFPVDHLSSVRSDDFTHCKKSQTVLKSVSPVVVSSKKSALAESEVTLHKEQLKLNSPLSANLKNNKSLQNCLKLKHSRHFSVKNLEEPLLCRGGPNFVPDSMCSSMFFTYLAQSLCHGCSHAIRLVIDACRLQVKLARLKEPTSGALTAFDVSKLVTFVYPGLSENYSCVTSGFISWVLADQYVLAKSFHGQYLRVVFINGDATEKYRHVGLNNTLNVKYITDASCLEMNTEESWDCRTLAALLKLKVNLILIQGITSTRYVETCVKHRILVVQKVKHEVFKDLAEATGGIPVFYFSQLDESCVGNGITVTLWKTTLNKEFTALKITTSSTMLVTAFITSPAICKLQMLEDQFWTCAHRLNHALTEETVLLGAGDAEMFCLMHLESLVEEDPAKLYEAIHKHMATANLVSMSEDAMQYTRQILQLMANGWRDYISTVYYNSGLCTTKLKALTAISEYLSKKEKHVSLFSHFTPNVLGCDNDGKPTCENTGNAEVYDNVTVKLEAWRGALDLVMLVLQTDAEIVTGYVETES</sequence>
<dbReference type="Pfam" id="PF00118">
    <property type="entry name" value="Cpn60_TCP1"/>
    <property type="match status" value="1"/>
</dbReference>
<reference evidence="1" key="2">
    <citation type="submission" date="2025-08" db="UniProtKB">
        <authorList>
            <consortium name="Ensembl"/>
        </authorList>
    </citation>
    <scope>IDENTIFICATION</scope>
</reference>
<evidence type="ECO:0000313" key="1">
    <source>
        <dbReference type="Ensembl" id="ENSECRP00000006323.1"/>
    </source>
</evidence>
<reference evidence="1" key="3">
    <citation type="submission" date="2025-09" db="UniProtKB">
        <authorList>
            <consortium name="Ensembl"/>
        </authorList>
    </citation>
    <scope>IDENTIFICATION</scope>
</reference>